<dbReference type="SUPFAM" id="SSF160719">
    <property type="entry name" value="gpW/gp25-like"/>
    <property type="match status" value="1"/>
</dbReference>
<protein>
    <submittedName>
        <fullName evidence="1">Phage tail protein</fullName>
    </submittedName>
</protein>
<dbReference type="Proteomes" id="UP001062776">
    <property type="component" value="Unassembled WGS sequence"/>
</dbReference>
<reference evidence="1" key="1">
    <citation type="submission" date="2013-04" db="EMBL/GenBank/DDBJ databases">
        <title>The genome sequencing project of 58 acetic acid bacteria.</title>
        <authorList>
            <person name="Okamoto-Kainuma A."/>
            <person name="Ishikawa M."/>
            <person name="Umino S."/>
            <person name="Koizumi Y."/>
            <person name="Shiwa Y."/>
            <person name="Yoshikawa H."/>
            <person name="Matsutani M."/>
            <person name="Matsushita K."/>
        </authorList>
    </citation>
    <scope>NUCLEOTIDE SEQUENCE</scope>
    <source>
        <strain evidence="1">NRIC 0535</strain>
    </source>
</reference>
<accession>A0ABQ0Q2K5</accession>
<dbReference type="EMBL" id="BAPV01000010">
    <property type="protein sequence ID" value="GBQ88275.1"/>
    <property type="molecule type" value="Genomic_DNA"/>
</dbReference>
<organism evidence="1 2">
    <name type="scientific">Asaia krungthepensis NRIC 0535</name>
    <dbReference type="NCBI Taxonomy" id="1307925"/>
    <lineage>
        <taxon>Bacteria</taxon>
        <taxon>Pseudomonadati</taxon>
        <taxon>Pseudomonadota</taxon>
        <taxon>Alphaproteobacteria</taxon>
        <taxon>Acetobacterales</taxon>
        <taxon>Acetobacteraceae</taxon>
        <taxon>Asaia</taxon>
    </lineage>
</organism>
<proteinExistence type="predicted"/>
<keyword evidence="2" id="KW-1185">Reference proteome</keyword>
<name>A0ABQ0Q2K5_9PROT</name>
<dbReference type="Gene3D" id="3.10.450.40">
    <property type="match status" value="1"/>
</dbReference>
<evidence type="ECO:0000313" key="1">
    <source>
        <dbReference type="EMBL" id="GBQ88275.1"/>
    </source>
</evidence>
<gene>
    <name evidence="1" type="ORF">AA0535_1500</name>
</gene>
<comment type="caution">
    <text evidence="1">The sequence shown here is derived from an EMBL/GenBank/DDBJ whole genome shotgun (WGS) entry which is preliminary data.</text>
</comment>
<dbReference type="RefSeq" id="WP_264815334.1">
    <property type="nucleotide sequence ID" value="NZ_BAPV01000010.1"/>
</dbReference>
<evidence type="ECO:0000313" key="2">
    <source>
        <dbReference type="Proteomes" id="UP001062776"/>
    </source>
</evidence>
<sequence>MTEIFHYFGEDFRLDAEGNLLEADQAMATRQSILRRLCTNPPAYLWHSDYGAGLPARIGMPVAELALQGMITAQLALETGINHDREVAVDLSTSSPGSYRCIIAYTALSSETVQSLAIQQDGMI</sequence>